<dbReference type="InterPro" id="IPR050281">
    <property type="entry name" value="Flavin_monoamine_oxidase"/>
</dbReference>
<dbReference type="InterPro" id="IPR002937">
    <property type="entry name" value="Amino_oxidase"/>
</dbReference>
<evidence type="ECO:0000256" key="6">
    <source>
        <dbReference type="ARBA" id="ARBA00022827"/>
    </source>
</evidence>
<keyword evidence="11" id="KW-1185">Reference proteome</keyword>
<evidence type="ECO:0000256" key="5">
    <source>
        <dbReference type="ARBA" id="ARBA00022630"/>
    </source>
</evidence>
<comment type="cofactor">
    <cofactor evidence="1">
        <name>FAD</name>
        <dbReference type="ChEBI" id="CHEBI:57692"/>
    </cofactor>
</comment>
<dbReference type="InterPro" id="IPR036188">
    <property type="entry name" value="FAD/NAD-bd_sf"/>
</dbReference>
<evidence type="ECO:0000259" key="9">
    <source>
        <dbReference type="Pfam" id="PF01593"/>
    </source>
</evidence>
<dbReference type="GO" id="GO:0005737">
    <property type="term" value="C:cytoplasm"/>
    <property type="evidence" value="ECO:0007669"/>
    <property type="project" value="UniProtKB-SubCell"/>
</dbReference>
<reference evidence="10" key="2">
    <citation type="submission" date="2025-09" db="UniProtKB">
        <authorList>
            <consortium name="Ensembl"/>
        </authorList>
    </citation>
    <scope>IDENTIFICATION</scope>
</reference>
<evidence type="ECO:0000256" key="4">
    <source>
        <dbReference type="ARBA" id="ARBA00022490"/>
    </source>
</evidence>
<feature type="compositionally biased region" description="Low complexity" evidence="8">
    <location>
        <begin position="67"/>
        <end position="77"/>
    </location>
</feature>
<dbReference type="SUPFAM" id="SSF51905">
    <property type="entry name" value="FAD/NAD(P)-binding domain"/>
    <property type="match status" value="1"/>
</dbReference>
<keyword evidence="6" id="KW-0274">FAD</keyword>
<evidence type="ECO:0000313" key="10">
    <source>
        <dbReference type="Ensembl" id="ENSCCEP00000003308.1"/>
    </source>
</evidence>
<sequence>MPGGCSWPCSPPASSWSAASAGPTAWTWWAWSPSGSTCRCPAWTAPSQGKRGAPERDAEERSRGRRVSSGDSSHSGYSSLAERLLSDLPEGTVLLNKAVRSIQWQGSFREEGDGARVFPVRVECEDGDVFLADHVIITVPLGFLKEHYQEFFQPPLPERKAQAIRNLGFGTNNKIFLEFEQPFWEPEQQLLEVVWEDDSPLEEPSTDLEANWFKKLIGFVVLQPPEQHGHVLCGFIAGKESEHMETLSDAEVLSAMTRVLRTMTGAWAALPARPLP</sequence>
<dbReference type="Pfam" id="PF01593">
    <property type="entry name" value="Amino_oxidase"/>
    <property type="match status" value="1"/>
</dbReference>
<feature type="domain" description="Amine oxidase" evidence="9">
    <location>
        <begin position="68"/>
        <end position="265"/>
    </location>
</feature>
<gene>
    <name evidence="10" type="primary">LOC111944263</name>
</gene>
<evidence type="ECO:0000256" key="8">
    <source>
        <dbReference type="SAM" id="MobiDB-lite"/>
    </source>
</evidence>
<evidence type="ECO:0000256" key="2">
    <source>
        <dbReference type="ARBA" id="ARBA00004496"/>
    </source>
</evidence>
<organism evidence="10 11">
    <name type="scientific">Cyanistes caeruleus</name>
    <name type="common">Eurasian blue tit</name>
    <name type="synonym">Parus caeruleus</name>
    <dbReference type="NCBI Taxonomy" id="156563"/>
    <lineage>
        <taxon>Eukaryota</taxon>
        <taxon>Metazoa</taxon>
        <taxon>Chordata</taxon>
        <taxon>Craniata</taxon>
        <taxon>Vertebrata</taxon>
        <taxon>Euteleostomi</taxon>
        <taxon>Archelosauria</taxon>
        <taxon>Archosauria</taxon>
        <taxon>Dinosauria</taxon>
        <taxon>Saurischia</taxon>
        <taxon>Theropoda</taxon>
        <taxon>Coelurosauria</taxon>
        <taxon>Aves</taxon>
        <taxon>Neognathae</taxon>
        <taxon>Neoaves</taxon>
        <taxon>Telluraves</taxon>
        <taxon>Australaves</taxon>
        <taxon>Passeriformes</taxon>
        <taxon>Paridae</taxon>
        <taxon>Cyanistes</taxon>
    </lineage>
</organism>
<dbReference type="GO" id="GO:0046592">
    <property type="term" value="F:polyamine oxidase activity"/>
    <property type="evidence" value="ECO:0007669"/>
    <property type="project" value="TreeGrafter"/>
</dbReference>
<evidence type="ECO:0000256" key="7">
    <source>
        <dbReference type="ARBA" id="ARBA00023002"/>
    </source>
</evidence>
<comment type="similarity">
    <text evidence="3">Belongs to the flavin monoamine oxidase family.</text>
</comment>
<accession>A0A8C0U4J2</accession>
<keyword evidence="7" id="KW-0560">Oxidoreductase</keyword>
<dbReference type="Proteomes" id="UP000694410">
    <property type="component" value="Unplaced"/>
</dbReference>
<keyword evidence="5" id="KW-0285">Flavoprotein</keyword>
<dbReference type="PANTHER" id="PTHR10742:SF405">
    <property type="entry name" value="PEROXISOMAL N(1)-ACETYL-SPERMINE_SPERMIDINE OXIDASE"/>
    <property type="match status" value="1"/>
</dbReference>
<keyword evidence="4" id="KW-0963">Cytoplasm</keyword>
<dbReference type="Gene3D" id="3.50.50.60">
    <property type="entry name" value="FAD/NAD(P)-binding domain"/>
    <property type="match status" value="1"/>
</dbReference>
<evidence type="ECO:0000313" key="11">
    <source>
        <dbReference type="Proteomes" id="UP000694410"/>
    </source>
</evidence>
<dbReference type="Ensembl" id="ENSCCET00000005568.1">
    <property type="protein sequence ID" value="ENSCCEP00000003308.1"/>
    <property type="gene ID" value="ENSCCEG00000003710.1"/>
</dbReference>
<dbReference type="SUPFAM" id="SSF54373">
    <property type="entry name" value="FAD-linked reductases, C-terminal domain"/>
    <property type="match status" value="1"/>
</dbReference>
<proteinExistence type="inferred from homology"/>
<reference evidence="10" key="1">
    <citation type="submission" date="2025-08" db="UniProtKB">
        <authorList>
            <consortium name="Ensembl"/>
        </authorList>
    </citation>
    <scope>IDENTIFICATION</scope>
</reference>
<dbReference type="GO" id="GO:0046203">
    <property type="term" value="P:spermidine catabolic process"/>
    <property type="evidence" value="ECO:0007669"/>
    <property type="project" value="TreeGrafter"/>
</dbReference>
<protein>
    <submittedName>
        <fullName evidence="10">Peroxisomal N(1)-acetyl-spermine/spermidine oxidase-like</fullName>
    </submittedName>
</protein>
<feature type="region of interest" description="Disordered" evidence="8">
    <location>
        <begin position="42"/>
        <end position="77"/>
    </location>
</feature>
<name>A0A8C0U4J2_CYACU</name>
<dbReference type="PANTHER" id="PTHR10742">
    <property type="entry name" value="FLAVIN MONOAMINE OXIDASE"/>
    <property type="match status" value="1"/>
</dbReference>
<evidence type="ECO:0000256" key="1">
    <source>
        <dbReference type="ARBA" id="ARBA00001974"/>
    </source>
</evidence>
<evidence type="ECO:0000256" key="3">
    <source>
        <dbReference type="ARBA" id="ARBA00005995"/>
    </source>
</evidence>
<comment type="subcellular location">
    <subcellularLocation>
        <location evidence="2">Cytoplasm</location>
    </subcellularLocation>
</comment>
<feature type="compositionally biased region" description="Basic and acidic residues" evidence="8">
    <location>
        <begin position="52"/>
        <end position="62"/>
    </location>
</feature>
<dbReference type="AlphaFoldDB" id="A0A8C0U4J2"/>